<evidence type="ECO:0000313" key="5">
    <source>
        <dbReference type="EMBL" id="ORE21879.1"/>
    </source>
</evidence>
<dbReference type="GO" id="GO:0016740">
    <property type="term" value="F:transferase activity"/>
    <property type="evidence" value="ECO:0007669"/>
    <property type="project" value="UniProtKB-KW"/>
</dbReference>
<dbReference type="Pfam" id="PF10250">
    <property type="entry name" value="O-FucT"/>
    <property type="match status" value="1"/>
</dbReference>
<name>A0A1X0SCD5_RHIZD</name>
<keyword evidence="2" id="KW-0294">Fucose metabolism</keyword>
<protein>
    <recommendedName>
        <fullName evidence="7">CigA protein</fullName>
    </recommendedName>
</protein>
<proteinExistence type="predicted"/>
<evidence type="ECO:0000256" key="2">
    <source>
        <dbReference type="ARBA" id="ARBA00023253"/>
    </source>
</evidence>
<keyword evidence="1" id="KW-0808">Transferase</keyword>
<evidence type="ECO:0000256" key="4">
    <source>
        <dbReference type="SAM" id="Phobius"/>
    </source>
</evidence>
<dbReference type="InterPro" id="IPR019378">
    <property type="entry name" value="GDP-Fuc_O-FucTrfase"/>
</dbReference>
<dbReference type="Gene3D" id="3.40.50.11350">
    <property type="match status" value="1"/>
</dbReference>
<keyword evidence="4" id="KW-0472">Membrane</keyword>
<dbReference type="PANTHER" id="PTHR36050">
    <property type="entry name" value="O-FUCOSYLTRANSFERASE 30"/>
    <property type="match status" value="1"/>
</dbReference>
<evidence type="ECO:0000256" key="3">
    <source>
        <dbReference type="ARBA" id="ARBA00023277"/>
    </source>
</evidence>
<evidence type="ECO:0008006" key="7">
    <source>
        <dbReference type="Google" id="ProtNLM"/>
    </source>
</evidence>
<dbReference type="Proteomes" id="UP000242381">
    <property type="component" value="Unassembled WGS sequence"/>
</dbReference>
<dbReference type="CDD" id="cd11296">
    <property type="entry name" value="O-FucT_like"/>
    <property type="match status" value="1"/>
</dbReference>
<evidence type="ECO:0000256" key="1">
    <source>
        <dbReference type="ARBA" id="ARBA00022679"/>
    </source>
</evidence>
<reference evidence="5 6" key="1">
    <citation type="journal article" date="2016" name="Proc. Natl. Acad. Sci. U.S.A.">
        <title>Lipid metabolic changes in an early divergent fungus govern the establishment of a mutualistic symbiosis with endobacteria.</title>
        <authorList>
            <person name="Lastovetsky O.A."/>
            <person name="Gaspar M.L."/>
            <person name="Mondo S.J."/>
            <person name="LaButti K.M."/>
            <person name="Sandor L."/>
            <person name="Grigoriev I.V."/>
            <person name="Henry S.A."/>
            <person name="Pawlowska T.E."/>
        </authorList>
    </citation>
    <scope>NUCLEOTIDE SEQUENCE [LARGE SCALE GENOMIC DNA]</scope>
    <source>
        <strain evidence="5 6">ATCC 11559</strain>
    </source>
</reference>
<feature type="transmembrane region" description="Helical" evidence="4">
    <location>
        <begin position="12"/>
        <end position="29"/>
    </location>
</feature>
<dbReference type="GO" id="GO:0006004">
    <property type="term" value="P:fucose metabolic process"/>
    <property type="evidence" value="ECO:0007669"/>
    <property type="project" value="UniProtKB-KW"/>
</dbReference>
<evidence type="ECO:0000313" key="6">
    <source>
        <dbReference type="Proteomes" id="UP000242381"/>
    </source>
</evidence>
<dbReference type="OMA" id="RYDWRIF"/>
<keyword evidence="3" id="KW-0119">Carbohydrate metabolism</keyword>
<dbReference type="VEuPathDB" id="FungiDB:BCV72DRAFT_214034"/>
<dbReference type="AlphaFoldDB" id="A0A1X0SCD5"/>
<gene>
    <name evidence="5" type="ORF">BCV71DRAFT_231938</name>
</gene>
<sequence length="438" mass="50641">MTIQTTDFNTVSIFYVSFLSLFIFHVLDYHQNITTKSLSSLSSSSFNQSIQPFPTFDQYPIHSDEKYITFFTHSGFQNQLIQVENSLLLAWYLNRTLILPKAVLGESFGWNRFDKLQQHHILRETNQCVKKTKCPKRFALVSFDQLVDLSWARQHVRIIDREQSDLGWLQRRFGIETKDDVHSEVGTFVNGDILFFKDQSRYDWRFFDTSTKHRFMGRYNGSLEISALKKRKEKLIHFTSLFGTGKFSIKDPSAQHFFNQLKQTITYKHPAVLKMADIIIDRLGGAGNFVGAHLRTADGLFVEAIPENINNIIQKINVSSSFNEPPSLSTCVSLAKQNQTTLVFLATDAVRPRDNPIFHALWHHAPCTFTLNDILDPKDPLWIYMDQYKTRHSGESMRKYLIPLVDAWVAGRGRSFIGSKGSTFSGYIRRLHQTFWSL</sequence>
<accession>A0A1X0SCD5</accession>
<dbReference type="PANTHER" id="PTHR36050:SF1">
    <property type="entry name" value="O-FUCOSYLTRANSFERASE 30"/>
    <property type="match status" value="1"/>
</dbReference>
<dbReference type="EMBL" id="KV921273">
    <property type="protein sequence ID" value="ORE21879.1"/>
    <property type="molecule type" value="Genomic_DNA"/>
</dbReference>
<organism evidence="5 6">
    <name type="scientific">Rhizopus microsporus</name>
    <dbReference type="NCBI Taxonomy" id="58291"/>
    <lineage>
        <taxon>Eukaryota</taxon>
        <taxon>Fungi</taxon>
        <taxon>Fungi incertae sedis</taxon>
        <taxon>Mucoromycota</taxon>
        <taxon>Mucoromycotina</taxon>
        <taxon>Mucoromycetes</taxon>
        <taxon>Mucorales</taxon>
        <taxon>Mucorineae</taxon>
        <taxon>Rhizopodaceae</taxon>
        <taxon>Rhizopus</taxon>
    </lineage>
</organism>
<keyword evidence="4" id="KW-0812">Transmembrane</keyword>
<keyword evidence="4" id="KW-1133">Transmembrane helix</keyword>